<dbReference type="Pfam" id="PF01667">
    <property type="entry name" value="Ribosomal_S27e"/>
    <property type="match status" value="1"/>
</dbReference>
<dbReference type="EMBL" id="CP007493">
    <property type="protein sequence ID" value="AJB42975.1"/>
    <property type="molecule type" value="Genomic_DNA"/>
</dbReference>
<comment type="subunit">
    <text evidence="5">Part of the 30S ribosomal subunit.</text>
</comment>
<gene>
    <name evidence="5" type="primary">rps27e</name>
    <name evidence="6" type="ORF">TCARB_1939</name>
</gene>
<feature type="binding site" evidence="5">
    <location>
        <position position="20"/>
    </location>
    <ligand>
        <name>Zn(2+)</name>
        <dbReference type="ChEBI" id="CHEBI:29105"/>
    </ligand>
</feature>
<evidence type="ECO:0000256" key="5">
    <source>
        <dbReference type="HAMAP-Rule" id="MF_00371"/>
    </source>
</evidence>
<evidence type="ECO:0000313" key="7">
    <source>
        <dbReference type="Proteomes" id="UP000266720"/>
    </source>
</evidence>
<dbReference type="GO" id="GO:0006412">
    <property type="term" value="P:translation"/>
    <property type="evidence" value="ECO:0007669"/>
    <property type="project" value="UniProtKB-UniRule"/>
</dbReference>
<feature type="binding site" evidence="5">
    <location>
        <position position="39"/>
    </location>
    <ligand>
        <name>Zn(2+)</name>
        <dbReference type="ChEBI" id="CHEBI:29105"/>
    </ligand>
</feature>
<dbReference type="GO" id="GO:0008270">
    <property type="term" value="F:zinc ion binding"/>
    <property type="evidence" value="ECO:0007669"/>
    <property type="project" value="UniProtKB-UniRule"/>
</dbReference>
<dbReference type="InterPro" id="IPR000592">
    <property type="entry name" value="Ribosomal_eS27"/>
</dbReference>
<reference evidence="7" key="1">
    <citation type="book" date="2010" name="EXTREMOPHILES" publisher="0:0-0">
        <title>Complete genome sequences of ten hyperthermophilic archaea reveal their metabolic capabilities and possible ecological roles.</title>
        <editorList>
            <person name="?"/>
        </editorList>
        <authorList>
            <person name="Ravin N.V."/>
            <person name="Mardanov A.V."/>
            <person name="Bonch-Osmolovskaya E.A."/>
            <person name="Skryabin K.G."/>
        </authorList>
    </citation>
    <scope>NUCLEOTIDE SEQUENCE [LARGE SCALE GENOMIC DNA]</scope>
    <source>
        <strain evidence="7">1505</strain>
    </source>
</reference>
<organism evidence="6 7">
    <name type="scientific">Thermofilum adornatum 1505</name>
    <dbReference type="NCBI Taxonomy" id="697581"/>
    <lineage>
        <taxon>Archaea</taxon>
        <taxon>Thermoproteota</taxon>
        <taxon>Thermoprotei</taxon>
        <taxon>Thermofilales</taxon>
        <taxon>Thermofilaceae</taxon>
        <taxon>Thermofilum</taxon>
    </lineage>
</organism>
<accession>A0A3G1A9C0</accession>
<dbReference type="GO" id="GO:1990904">
    <property type="term" value="C:ribonucleoprotein complex"/>
    <property type="evidence" value="ECO:0007669"/>
    <property type="project" value="UniProtKB-KW"/>
</dbReference>
<keyword evidence="3 5" id="KW-0689">Ribosomal protein</keyword>
<comment type="cofactor">
    <cofactor evidence="5">
        <name>Zn(2+)</name>
        <dbReference type="ChEBI" id="CHEBI:29105"/>
    </cofactor>
    <text evidence="5">Binds 1 zinc ion per subunit.</text>
</comment>
<feature type="binding site" evidence="5">
    <location>
        <position position="42"/>
    </location>
    <ligand>
        <name>Zn(2+)</name>
        <dbReference type="ChEBI" id="CHEBI:29105"/>
    </ligand>
</feature>
<dbReference type="GeneID" id="41583957"/>
<dbReference type="RefSeq" id="WP_148682061.1">
    <property type="nucleotide sequence ID" value="NZ_CP007493.1"/>
</dbReference>
<dbReference type="GO" id="GO:0003735">
    <property type="term" value="F:structural constituent of ribosome"/>
    <property type="evidence" value="ECO:0007669"/>
    <property type="project" value="InterPro"/>
</dbReference>
<comment type="similarity">
    <text evidence="1 5">Belongs to the eukaryotic ribosomal protein eS27 family.</text>
</comment>
<dbReference type="GO" id="GO:0005840">
    <property type="term" value="C:ribosome"/>
    <property type="evidence" value="ECO:0007669"/>
    <property type="project" value="UniProtKB-KW"/>
</dbReference>
<keyword evidence="5" id="KW-0479">Metal-binding</keyword>
<feature type="zinc finger region" description="C4-type" evidence="5">
    <location>
        <begin position="20"/>
        <end position="42"/>
    </location>
</feature>
<evidence type="ECO:0000256" key="2">
    <source>
        <dbReference type="ARBA" id="ARBA00022833"/>
    </source>
</evidence>
<keyword evidence="4 5" id="KW-0687">Ribonucleoprotein</keyword>
<dbReference type="SUPFAM" id="SSF57829">
    <property type="entry name" value="Zn-binding ribosomal proteins"/>
    <property type="match status" value="1"/>
</dbReference>
<dbReference type="InterPro" id="IPR023407">
    <property type="entry name" value="Ribosomal_eS27_Zn-bd_dom_sf"/>
</dbReference>
<evidence type="ECO:0000256" key="4">
    <source>
        <dbReference type="ARBA" id="ARBA00023274"/>
    </source>
</evidence>
<feature type="binding site" evidence="5">
    <location>
        <position position="23"/>
    </location>
    <ligand>
        <name>Zn(2+)</name>
        <dbReference type="ChEBI" id="CHEBI:29105"/>
    </ligand>
</feature>
<dbReference type="Gene3D" id="2.20.25.100">
    <property type="entry name" value="Zn-binding ribosomal proteins"/>
    <property type="match status" value="1"/>
</dbReference>
<keyword evidence="2 5" id="KW-0862">Zinc</keyword>
<evidence type="ECO:0000256" key="1">
    <source>
        <dbReference type="ARBA" id="ARBA00010919"/>
    </source>
</evidence>
<dbReference type="NCBIfam" id="NF001629">
    <property type="entry name" value="PRK00415.1"/>
    <property type="match status" value="1"/>
</dbReference>
<dbReference type="KEGG" id="tcb:TCARB_1939"/>
<protein>
    <recommendedName>
        <fullName evidence="5">Small ribosomal subunit protein eS27</fullName>
    </recommendedName>
</protein>
<dbReference type="Proteomes" id="UP000266720">
    <property type="component" value="Chromosome"/>
</dbReference>
<evidence type="ECO:0000256" key="3">
    <source>
        <dbReference type="ARBA" id="ARBA00022980"/>
    </source>
</evidence>
<keyword evidence="5" id="KW-0863">Zinc-finger</keyword>
<proteinExistence type="inferred from homology"/>
<name>A0A3G1A9C0_9CREN</name>
<dbReference type="AlphaFoldDB" id="A0A3G1A9C0"/>
<dbReference type="STRING" id="697581.TCARB_1939"/>
<dbReference type="InterPro" id="IPR011332">
    <property type="entry name" value="Ribosomal_zn-bd"/>
</dbReference>
<evidence type="ECO:0000313" key="6">
    <source>
        <dbReference type="EMBL" id="AJB42975.1"/>
    </source>
</evidence>
<dbReference type="HAMAP" id="MF_00371">
    <property type="entry name" value="Ribosomal_eS27"/>
    <property type="match status" value="1"/>
</dbReference>
<dbReference type="PANTHER" id="PTHR11594">
    <property type="entry name" value="40S RIBOSOMAL PROTEIN S27"/>
    <property type="match status" value="1"/>
</dbReference>
<sequence length="65" mass="7120">MEKYSNLIPQPQTRFVKIRCPDCGTTMVTYSHASIAVKCPKCGKVLVEPTGGKALIVAEIVEVLR</sequence>